<evidence type="ECO:0000313" key="1">
    <source>
        <dbReference type="EMBL" id="TNM55922.1"/>
    </source>
</evidence>
<proteinExistence type="predicted"/>
<gene>
    <name evidence="1" type="ORF">FHQ09_06710</name>
</gene>
<organism evidence="1 2">
    <name type="scientific">Brevibacterium sediminis</name>
    <dbReference type="NCBI Taxonomy" id="1857024"/>
    <lineage>
        <taxon>Bacteria</taxon>
        <taxon>Bacillati</taxon>
        <taxon>Actinomycetota</taxon>
        <taxon>Actinomycetes</taxon>
        <taxon>Micrococcales</taxon>
        <taxon>Brevibacteriaceae</taxon>
        <taxon>Brevibacterium</taxon>
    </lineage>
</organism>
<sequence length="136" mass="15135">METLVFPDGKALLIAWLKQLTGLTVASAVPKTRPDEFIKVQDAGMQRVDRHIRELSFTLEFWARATTRAYGIGAAVLAYFESVDALDGVTVYRPRDWGPPVELPDESGQPRYTATVSFRLKSSPLSGAFFMPENGR</sequence>
<reference evidence="1 2" key="1">
    <citation type="submission" date="2019-06" db="EMBL/GenBank/DDBJ databases">
        <authorList>
            <person name="Mardanova A.M."/>
            <person name="Pudova D.S."/>
            <person name="Shagimardanova E.I."/>
            <person name="Gogoleva N.E."/>
            <person name="Lutfullin M.T."/>
            <person name="Hadieva G.F."/>
            <person name="Sharipova M.R."/>
        </authorList>
    </citation>
    <scope>NUCLEOTIDE SEQUENCE [LARGE SCALE GENOMIC DNA]</scope>
    <source>
        <strain evidence="1 2">MG-1</strain>
    </source>
</reference>
<dbReference type="AlphaFoldDB" id="A0A5C4X531"/>
<dbReference type="Proteomes" id="UP000314223">
    <property type="component" value="Unassembled WGS sequence"/>
</dbReference>
<evidence type="ECO:0000313" key="2">
    <source>
        <dbReference type="Proteomes" id="UP000314223"/>
    </source>
</evidence>
<dbReference type="EMBL" id="VDMQ01000003">
    <property type="protein sequence ID" value="TNM55922.1"/>
    <property type="molecule type" value="Genomic_DNA"/>
</dbReference>
<accession>A0A5C4X531</accession>
<name>A0A5C4X531_9MICO</name>
<dbReference type="RefSeq" id="WP_139468061.1">
    <property type="nucleotide sequence ID" value="NZ_VDMQ01000003.1"/>
</dbReference>
<comment type="caution">
    <text evidence="1">The sequence shown here is derived from an EMBL/GenBank/DDBJ whole genome shotgun (WGS) entry which is preliminary data.</text>
</comment>
<protein>
    <submittedName>
        <fullName evidence="1">Uncharacterized protein</fullName>
    </submittedName>
</protein>